<keyword evidence="4" id="KW-0325">Glycoprotein</keyword>
<dbReference type="PANTHER" id="PTHR11799">
    <property type="entry name" value="PARAOXONASE"/>
    <property type="match status" value="1"/>
</dbReference>
<evidence type="ECO:0000256" key="1">
    <source>
        <dbReference type="ARBA" id="ARBA00008595"/>
    </source>
</evidence>
<dbReference type="Proteomes" id="UP001164746">
    <property type="component" value="Chromosome 13"/>
</dbReference>
<evidence type="ECO:0000256" key="3">
    <source>
        <dbReference type="ARBA" id="ARBA00023157"/>
    </source>
</evidence>
<dbReference type="InterPro" id="IPR011042">
    <property type="entry name" value="6-blade_b-propeller_TolB-like"/>
</dbReference>
<dbReference type="InterPro" id="IPR002640">
    <property type="entry name" value="Arylesterase"/>
</dbReference>
<keyword evidence="6" id="KW-1185">Reference proteome</keyword>
<comment type="similarity">
    <text evidence="1">Belongs to the paraoxonase family.</text>
</comment>
<name>A0ABY7FNQ7_MYAAR</name>
<keyword evidence="3" id="KW-1015">Disulfide bond</keyword>
<evidence type="ECO:0000313" key="5">
    <source>
        <dbReference type="EMBL" id="WAR23853.1"/>
    </source>
</evidence>
<gene>
    <name evidence="5" type="ORF">MAR_037522</name>
</gene>
<evidence type="ECO:0000256" key="2">
    <source>
        <dbReference type="ARBA" id="ARBA00022801"/>
    </source>
</evidence>
<evidence type="ECO:0000256" key="4">
    <source>
        <dbReference type="ARBA" id="ARBA00023180"/>
    </source>
</evidence>
<dbReference type="SUPFAM" id="SSF63829">
    <property type="entry name" value="Calcium-dependent phosphotriesterase"/>
    <property type="match status" value="1"/>
</dbReference>
<reference evidence="5" key="1">
    <citation type="submission" date="2022-11" db="EMBL/GenBank/DDBJ databases">
        <title>Centuries of genome instability and evolution in soft-shell clam transmissible cancer (bioRxiv).</title>
        <authorList>
            <person name="Hart S.F.M."/>
            <person name="Yonemitsu M.A."/>
            <person name="Giersch R.M."/>
            <person name="Beal B.F."/>
            <person name="Arriagada G."/>
            <person name="Davis B.W."/>
            <person name="Ostrander E.A."/>
            <person name="Goff S.P."/>
            <person name="Metzger M.J."/>
        </authorList>
    </citation>
    <scope>NUCLEOTIDE SEQUENCE</scope>
    <source>
        <strain evidence="5">MELC-2E11</strain>
        <tissue evidence="5">Siphon/mantle</tissue>
    </source>
</reference>
<dbReference type="PANTHER" id="PTHR11799:SF12">
    <property type="entry name" value="PARAOXONASE-RELATED"/>
    <property type="match status" value="1"/>
</dbReference>
<dbReference type="Pfam" id="PF01731">
    <property type="entry name" value="Arylesterase"/>
    <property type="match status" value="1"/>
</dbReference>
<accession>A0ABY7FNQ7</accession>
<sequence length="175" mass="19800">MNDLVVVGRDQFYITRFTWFRSFVWIRLSHWLHIPEGAILFYDGDQVMRALPDSYFLLNGINASPDKKTIYVAELGTKIIHALQRDDKLTTTWYVDSAVDNIEVNQETGDLWIGSHPVLRIKLRGGVMTSLEEIYADDGDELTASTVAAYGAGKVFIGSLFTQTVVCDVKYLTKN</sequence>
<organism evidence="5 6">
    <name type="scientific">Mya arenaria</name>
    <name type="common">Soft-shell clam</name>
    <dbReference type="NCBI Taxonomy" id="6604"/>
    <lineage>
        <taxon>Eukaryota</taxon>
        <taxon>Metazoa</taxon>
        <taxon>Spiralia</taxon>
        <taxon>Lophotrochozoa</taxon>
        <taxon>Mollusca</taxon>
        <taxon>Bivalvia</taxon>
        <taxon>Autobranchia</taxon>
        <taxon>Heteroconchia</taxon>
        <taxon>Euheterodonta</taxon>
        <taxon>Imparidentia</taxon>
        <taxon>Neoheterodontei</taxon>
        <taxon>Myida</taxon>
        <taxon>Myoidea</taxon>
        <taxon>Myidae</taxon>
        <taxon>Mya</taxon>
    </lineage>
</organism>
<dbReference type="Gene3D" id="2.120.10.30">
    <property type="entry name" value="TolB, C-terminal domain"/>
    <property type="match status" value="1"/>
</dbReference>
<protein>
    <submittedName>
        <fullName evidence="5">PON3-like protein</fullName>
    </submittedName>
</protein>
<proteinExistence type="inferred from homology"/>
<keyword evidence="2" id="KW-0378">Hydrolase</keyword>
<dbReference type="EMBL" id="CP111024">
    <property type="protein sequence ID" value="WAR23853.1"/>
    <property type="molecule type" value="Genomic_DNA"/>
</dbReference>
<evidence type="ECO:0000313" key="6">
    <source>
        <dbReference type="Proteomes" id="UP001164746"/>
    </source>
</evidence>
<dbReference type="InterPro" id="IPR051288">
    <property type="entry name" value="Serum_paraoxonase/arylesterase"/>
</dbReference>